<dbReference type="EMBL" id="CP032125">
    <property type="protein sequence ID" value="AXX98607.1"/>
    <property type="molecule type" value="Genomic_DNA"/>
</dbReference>
<name>A0A347UIC9_9RHOB</name>
<dbReference type="AlphaFoldDB" id="A0A347UIC9"/>
<feature type="domain" description="TadE-like" evidence="2">
    <location>
        <begin position="18"/>
        <end position="51"/>
    </location>
</feature>
<accession>A0A347UIC9</accession>
<keyword evidence="4" id="KW-1185">Reference proteome</keyword>
<keyword evidence="1" id="KW-0812">Transmembrane</keyword>
<reference evidence="3 4" key="1">
    <citation type="submission" date="2018-09" db="EMBL/GenBank/DDBJ databases">
        <title>Profundibacter amoris BAR1 gen. nov., sp. nov., a new member of the Roseobacter clade isolated at Lokis Castle Vent Field on the Arctic Mid-Oceanic Ridge.</title>
        <authorList>
            <person name="Le Moine Bauer S."/>
            <person name="Sjoeberg A.G."/>
            <person name="L'Haridon S."/>
            <person name="Stokke R."/>
            <person name="Roalkvam I."/>
            <person name="Steen I.H."/>
            <person name="Dahle H."/>
        </authorList>
    </citation>
    <scope>NUCLEOTIDE SEQUENCE [LARGE SCALE GENOMIC DNA]</scope>
    <source>
        <strain evidence="3 4">BAR1</strain>
    </source>
</reference>
<evidence type="ECO:0000259" key="2">
    <source>
        <dbReference type="Pfam" id="PF07811"/>
    </source>
</evidence>
<dbReference type="InterPro" id="IPR012495">
    <property type="entry name" value="TadE-like_dom"/>
</dbReference>
<evidence type="ECO:0000256" key="1">
    <source>
        <dbReference type="SAM" id="Phobius"/>
    </source>
</evidence>
<evidence type="ECO:0000313" key="4">
    <source>
        <dbReference type="Proteomes" id="UP000261704"/>
    </source>
</evidence>
<evidence type="ECO:0000313" key="3">
    <source>
        <dbReference type="EMBL" id="AXX98607.1"/>
    </source>
</evidence>
<organism evidence="3 4">
    <name type="scientific">Profundibacter amoris</name>
    <dbReference type="NCBI Taxonomy" id="2171755"/>
    <lineage>
        <taxon>Bacteria</taxon>
        <taxon>Pseudomonadati</taxon>
        <taxon>Pseudomonadota</taxon>
        <taxon>Alphaproteobacteria</taxon>
        <taxon>Rhodobacterales</taxon>
        <taxon>Paracoccaceae</taxon>
        <taxon>Profundibacter</taxon>
    </lineage>
</organism>
<keyword evidence="1" id="KW-0472">Membrane</keyword>
<protein>
    <recommendedName>
        <fullName evidence="2">TadE-like domain-containing protein</fullName>
    </recommendedName>
</protein>
<keyword evidence="1" id="KW-1133">Transmembrane helix</keyword>
<dbReference type="OrthoDB" id="7873328at2"/>
<dbReference type="Proteomes" id="UP000261704">
    <property type="component" value="Chromosome"/>
</dbReference>
<sequence>MGKRLARFVRRAIKDNDGSMTIEAVIWIPFFFAFLVFVADVSFVFFGQAQAYRILQDANRNLSIGRLETEEEVETYIDNALAKLAPNATVNSVISNGTITSSAVIPTTDLIPVGFIPGISNINIFIKSSHMVEY</sequence>
<dbReference type="KEGG" id="pamo:BAR1_12145"/>
<feature type="transmembrane region" description="Helical" evidence="1">
    <location>
        <begin position="21"/>
        <end position="46"/>
    </location>
</feature>
<proteinExistence type="predicted"/>
<gene>
    <name evidence="3" type="ORF">BAR1_12145</name>
</gene>
<dbReference type="RefSeq" id="WP_118943262.1">
    <property type="nucleotide sequence ID" value="NZ_CP032125.1"/>
</dbReference>
<dbReference type="Pfam" id="PF07811">
    <property type="entry name" value="TadE"/>
    <property type="match status" value="1"/>
</dbReference>